<proteinExistence type="predicted"/>
<evidence type="ECO:0000313" key="2">
    <source>
        <dbReference type="Proteomes" id="UP000692954"/>
    </source>
</evidence>
<gene>
    <name evidence="1" type="ORF">PSON_ATCC_30995.1.T0150364</name>
</gene>
<accession>A0A8S1L5M6</accession>
<name>A0A8S1L5M6_9CILI</name>
<dbReference type="AlphaFoldDB" id="A0A8S1L5M6"/>
<dbReference type="OrthoDB" id="300575at2759"/>
<reference evidence="1" key="1">
    <citation type="submission" date="2021-01" db="EMBL/GenBank/DDBJ databases">
        <authorList>
            <consortium name="Genoscope - CEA"/>
            <person name="William W."/>
        </authorList>
    </citation>
    <scope>NUCLEOTIDE SEQUENCE</scope>
</reference>
<comment type="caution">
    <text evidence="1">The sequence shown here is derived from an EMBL/GenBank/DDBJ whole genome shotgun (WGS) entry which is preliminary data.</text>
</comment>
<sequence length="742" mass="88687">MDNYEQVLIVNAIQLQSVQNQFESINQELAKLITKKKYKKLYALLSKFFDRYDHSSQIHLNDRIHFQNILLKALNKIFQKCILKDMSRKNIIDIKVWKQKIFKYLEIYPTLLSKLTCNLDMIQIETKHRLREQIRSSLLKDQLSYQIHQQNNTRLKLNQIVNNFCLEQEYDSYMQNIMIALRLLSYQDIKPQEKVKYAKLSFEISKILLQGKGKRAFKLSQYILCATNLFVKSFENDDDLTKEILEEVNSSITINYLLYLVQQIEANNDFKKKLKCKWKFMKLLKPLTWFWMQSIYYYQSIFKFEKCQAIMTLLKWISFYYFIQNDELASYIQNVSTQTYSKYKEYIIFNYVIESICLDEEVGMPRLKRQMIENQEQNEEKQNYKQSVNYYYNAHDKNTSFQPQFYYCSPQAKTQIIKKPDVPIIDIPIENLSSMDTRQSSKTLKCPKRLNTSFNMQKSFRGSISQFSTSFSEKKNQSQVCNAQQIQPNQQKNIPMLDKMIKKMIEDKIVLDNIEDKKTQSEQLLSKEKLQQKENDFYKKLLKYKTQFSKFLSPVKMKSNQEVITKQDLQMRIIERQTLVDSKNSKSFTFQTKQNDQDTSLLSFEKPGVQLGPLQKLKKIIFNHPEVFQLQKLRSKLKSSKKWYNRVNSTRISNTRRSVLVQKSKDQKIVDLNQLRDRSQYQLRKKLSETQFQLEAVEKEIRSHSVKIKQSKQNIDQPLQLDNKYQILSRSIIKQEMIKKQI</sequence>
<protein>
    <submittedName>
        <fullName evidence="1">Uncharacterized protein</fullName>
    </submittedName>
</protein>
<keyword evidence="2" id="KW-1185">Reference proteome</keyword>
<dbReference type="Proteomes" id="UP000692954">
    <property type="component" value="Unassembled WGS sequence"/>
</dbReference>
<evidence type="ECO:0000313" key="1">
    <source>
        <dbReference type="EMBL" id="CAD8061515.1"/>
    </source>
</evidence>
<organism evidence="1 2">
    <name type="scientific">Paramecium sonneborni</name>
    <dbReference type="NCBI Taxonomy" id="65129"/>
    <lineage>
        <taxon>Eukaryota</taxon>
        <taxon>Sar</taxon>
        <taxon>Alveolata</taxon>
        <taxon>Ciliophora</taxon>
        <taxon>Intramacronucleata</taxon>
        <taxon>Oligohymenophorea</taxon>
        <taxon>Peniculida</taxon>
        <taxon>Parameciidae</taxon>
        <taxon>Paramecium</taxon>
    </lineage>
</organism>
<dbReference type="EMBL" id="CAJJDN010000015">
    <property type="protein sequence ID" value="CAD8061515.1"/>
    <property type="molecule type" value="Genomic_DNA"/>
</dbReference>